<feature type="domain" description="Putative DNA-binding" evidence="1">
    <location>
        <begin position="20"/>
        <end position="101"/>
    </location>
</feature>
<accession>A0A250JZD3</accession>
<dbReference type="KEGG" id="mmas:MYMAC_004836"/>
<dbReference type="Gene3D" id="1.10.150.690">
    <property type="entry name" value="DUF2063"/>
    <property type="match status" value="1"/>
</dbReference>
<dbReference type="InterPro" id="IPR044922">
    <property type="entry name" value="DUF2063_N_sf"/>
</dbReference>
<organism evidence="2 3">
    <name type="scientific">Corallococcus macrosporus DSM 14697</name>
    <dbReference type="NCBI Taxonomy" id="1189310"/>
    <lineage>
        <taxon>Bacteria</taxon>
        <taxon>Pseudomonadati</taxon>
        <taxon>Myxococcota</taxon>
        <taxon>Myxococcia</taxon>
        <taxon>Myxococcales</taxon>
        <taxon>Cystobacterineae</taxon>
        <taxon>Myxococcaceae</taxon>
        <taxon>Corallococcus</taxon>
    </lineage>
</organism>
<dbReference type="Pfam" id="PF09836">
    <property type="entry name" value="DUF2063"/>
    <property type="match status" value="1"/>
</dbReference>
<evidence type="ECO:0000313" key="3">
    <source>
        <dbReference type="Proteomes" id="UP000217343"/>
    </source>
</evidence>
<protein>
    <recommendedName>
        <fullName evidence="1">Putative DNA-binding domain-containing protein</fullName>
    </recommendedName>
</protein>
<gene>
    <name evidence="2" type="ORF">MYMAC_004836</name>
</gene>
<reference evidence="2 3" key="1">
    <citation type="submission" date="2017-06" db="EMBL/GenBank/DDBJ databases">
        <title>Sequencing and comparative analysis of myxobacterial genomes.</title>
        <authorList>
            <person name="Rupp O."/>
            <person name="Goesmann A."/>
            <person name="Sogaard-Andersen L."/>
        </authorList>
    </citation>
    <scope>NUCLEOTIDE SEQUENCE [LARGE SCALE GENOMIC DNA]</scope>
    <source>
        <strain evidence="2 3">DSM 14697</strain>
    </source>
</reference>
<keyword evidence="3" id="KW-1185">Reference proteome</keyword>
<name>A0A250JZD3_9BACT</name>
<dbReference type="EMBL" id="CP022203">
    <property type="protein sequence ID" value="ATB49195.1"/>
    <property type="molecule type" value="Genomic_DNA"/>
</dbReference>
<dbReference type="InterPro" id="IPR018640">
    <property type="entry name" value="DUF2063"/>
</dbReference>
<sequence>MKPSLRAFFDSMGAYLAQPGPASLTALYARHPGWDAPRERVALYGGFVLGHVRAALEKVFPLTRQAVTPDAWDALVAGFTRTRPARHHELNHLGEGFPAFLSDEVSSRALAPFLPALARFEWTDFAVFASEAPAPPRVARLTANPTLVVLEQDFRLCAYVRARGAPSPPEAGAELALLWRHPEQLRTFYMAATPPALLVLKMAVEGLALEDVVAATGLADAELRATVTRFGRDGLVLLPEDAARG</sequence>
<dbReference type="AlphaFoldDB" id="A0A250JZD3"/>
<dbReference type="Proteomes" id="UP000217343">
    <property type="component" value="Chromosome"/>
</dbReference>
<evidence type="ECO:0000313" key="2">
    <source>
        <dbReference type="EMBL" id="ATB49195.1"/>
    </source>
</evidence>
<dbReference type="RefSeq" id="WP_095959828.1">
    <property type="nucleotide sequence ID" value="NZ_CP022203.1"/>
</dbReference>
<dbReference type="OrthoDB" id="5380749at2"/>
<evidence type="ECO:0000259" key="1">
    <source>
        <dbReference type="Pfam" id="PF09836"/>
    </source>
</evidence>
<proteinExistence type="predicted"/>